<dbReference type="InterPro" id="IPR013083">
    <property type="entry name" value="Znf_RING/FYVE/PHD"/>
</dbReference>
<dbReference type="CDD" id="cd19079">
    <property type="entry name" value="AKR_EcYajO-like"/>
    <property type="match status" value="1"/>
</dbReference>
<dbReference type="Proteomes" id="UP000214365">
    <property type="component" value="Unassembled WGS sequence"/>
</dbReference>
<dbReference type="AlphaFoldDB" id="A0A1Q5Q7P1"/>
<keyword evidence="7" id="KW-1185">Reference proteome</keyword>
<dbReference type="GO" id="GO:0016491">
    <property type="term" value="F:oxidoreductase activity"/>
    <property type="evidence" value="ECO:0007669"/>
    <property type="project" value="UniProtKB-KW"/>
</dbReference>
<dbReference type="InterPro" id="IPR036812">
    <property type="entry name" value="NAD(P)_OxRdtase_dom_sf"/>
</dbReference>
<feature type="region of interest" description="Disordered" evidence="4">
    <location>
        <begin position="505"/>
        <end position="529"/>
    </location>
</feature>
<keyword evidence="1" id="KW-0560">Oxidoreductase</keyword>
<dbReference type="PANTHER" id="PTHR43364:SF4">
    <property type="entry name" value="NAD(P)-LINKED OXIDOREDUCTASE SUPERFAMILY PROTEIN"/>
    <property type="match status" value="1"/>
</dbReference>
<dbReference type="Pfam" id="PF13639">
    <property type="entry name" value="zf-RING_2"/>
    <property type="match status" value="1"/>
</dbReference>
<dbReference type="RefSeq" id="XP_020116361.1">
    <property type="nucleotide sequence ID" value="XM_020263441.1"/>
</dbReference>
<dbReference type="STRING" id="1441469.A0A1Q5Q7P1"/>
<dbReference type="Gene3D" id="3.20.20.100">
    <property type="entry name" value="NADP-dependent oxidoreductase domain"/>
    <property type="match status" value="1"/>
</dbReference>
<evidence type="ECO:0000313" key="7">
    <source>
        <dbReference type="Proteomes" id="UP000214365"/>
    </source>
</evidence>
<protein>
    <recommendedName>
        <fullName evidence="5">RING-type domain-containing protein</fullName>
    </recommendedName>
</protein>
<proteinExistence type="inferred from homology"/>
<comment type="similarity">
    <text evidence="2">Belongs to the aldo/keto reductase family. Aldo/keto reductase 2 subfamily.</text>
</comment>
<dbReference type="EMBL" id="LFMY01000015">
    <property type="protein sequence ID" value="OKL56240.1"/>
    <property type="molecule type" value="Genomic_DNA"/>
</dbReference>
<evidence type="ECO:0000256" key="3">
    <source>
        <dbReference type="PROSITE-ProRule" id="PRU00175"/>
    </source>
</evidence>
<dbReference type="FunFam" id="3.20.20.100:FF:000004">
    <property type="entry name" value="Oxidoreductase, aldo/keto reductase"/>
    <property type="match status" value="1"/>
</dbReference>
<keyword evidence="3" id="KW-0863">Zinc-finger</keyword>
<dbReference type="Gene3D" id="3.30.40.10">
    <property type="entry name" value="Zinc/RING finger domain, C3HC4 (zinc finger)"/>
    <property type="match status" value="1"/>
</dbReference>
<reference evidence="6 7" key="1">
    <citation type="submission" date="2015-06" db="EMBL/GenBank/DDBJ databases">
        <title>Talaromyces atroroseus IBT 11181 draft genome.</title>
        <authorList>
            <person name="Rasmussen K.B."/>
            <person name="Rasmussen S."/>
            <person name="Petersen B."/>
            <person name="Sicheritz-Ponten T."/>
            <person name="Mortensen U.H."/>
            <person name="Thrane U."/>
        </authorList>
    </citation>
    <scope>NUCLEOTIDE SEQUENCE [LARGE SCALE GENOMIC DNA]</scope>
    <source>
        <strain evidence="6 7">IBT 11181</strain>
    </source>
</reference>
<dbReference type="OrthoDB" id="1720422at2759"/>
<dbReference type="GeneID" id="31008298"/>
<dbReference type="InterPro" id="IPR001841">
    <property type="entry name" value="Znf_RING"/>
</dbReference>
<keyword evidence="3" id="KW-0862">Zinc</keyword>
<gene>
    <name evidence="6" type="ORF">UA08_08542</name>
</gene>
<keyword evidence="3" id="KW-0479">Metal-binding</keyword>
<feature type="domain" description="RING-type" evidence="5">
    <location>
        <begin position="456"/>
        <end position="501"/>
    </location>
</feature>
<dbReference type="PANTHER" id="PTHR43364">
    <property type="entry name" value="NADH-SPECIFIC METHYLGLYOXAL REDUCTASE-RELATED"/>
    <property type="match status" value="1"/>
</dbReference>
<evidence type="ECO:0000256" key="4">
    <source>
        <dbReference type="SAM" id="MobiDB-lite"/>
    </source>
</evidence>
<dbReference type="GO" id="GO:0005829">
    <property type="term" value="C:cytosol"/>
    <property type="evidence" value="ECO:0007669"/>
    <property type="project" value="UniProtKB-ARBA"/>
</dbReference>
<evidence type="ECO:0000259" key="5">
    <source>
        <dbReference type="PROSITE" id="PS50089"/>
    </source>
</evidence>
<dbReference type="InterPro" id="IPR023210">
    <property type="entry name" value="NADP_OxRdtase_dom"/>
</dbReference>
<accession>A0A1Q5Q7P1</accession>
<name>A0A1Q5Q7P1_TALAT</name>
<dbReference type="SUPFAM" id="SSF51430">
    <property type="entry name" value="NAD(P)-linked oxidoreductase"/>
    <property type="match status" value="1"/>
</dbReference>
<dbReference type="InterPro" id="IPR050523">
    <property type="entry name" value="AKR_Detox_Biosynth"/>
</dbReference>
<feature type="compositionally biased region" description="Basic and acidic residues" evidence="4">
    <location>
        <begin position="505"/>
        <end position="526"/>
    </location>
</feature>
<organism evidence="6 7">
    <name type="scientific">Talaromyces atroroseus</name>
    <dbReference type="NCBI Taxonomy" id="1441469"/>
    <lineage>
        <taxon>Eukaryota</taxon>
        <taxon>Fungi</taxon>
        <taxon>Dikarya</taxon>
        <taxon>Ascomycota</taxon>
        <taxon>Pezizomycotina</taxon>
        <taxon>Eurotiomycetes</taxon>
        <taxon>Eurotiomycetidae</taxon>
        <taxon>Eurotiales</taxon>
        <taxon>Trichocomaceae</taxon>
        <taxon>Talaromyces</taxon>
        <taxon>Talaromyces sect. Trachyspermi</taxon>
    </lineage>
</organism>
<dbReference type="PROSITE" id="PS50089">
    <property type="entry name" value="ZF_RING_2"/>
    <property type="match status" value="1"/>
</dbReference>
<evidence type="ECO:0000313" key="6">
    <source>
        <dbReference type="EMBL" id="OKL56240.1"/>
    </source>
</evidence>
<evidence type="ECO:0000256" key="1">
    <source>
        <dbReference type="ARBA" id="ARBA00023002"/>
    </source>
</evidence>
<dbReference type="GO" id="GO:0008270">
    <property type="term" value="F:zinc ion binding"/>
    <property type="evidence" value="ECO:0007669"/>
    <property type="project" value="UniProtKB-KW"/>
</dbReference>
<evidence type="ECO:0000256" key="2">
    <source>
        <dbReference type="ARBA" id="ARBA00038157"/>
    </source>
</evidence>
<dbReference type="Pfam" id="PF00248">
    <property type="entry name" value="Aldo_ket_red"/>
    <property type="match status" value="1"/>
</dbReference>
<sequence>MKYVQLGSTGLRVSPIAVGCMSFGNPKGRFPWAIPEEDALPILDHCYQSGINFFDTANAYSNGQSEEILGKAIKKYKWRRENIVIATKLWAPVGRGLEDPLAMSEDERDQNGYINQYGLSRKHIFDSIDASLERLGLPYVDLLQIHRFDPNTSAKETMEALHDVVKSGKVRYIGASSMRAHQLLEYQYTARMNGWTEFISMQNLHNAVYREEEREMYPACQKFGMAGIPWSPVSMGFLTRPWKSFLTTTRGNTQGLTFLGRPYTEVDKAINEKIEDIAKKHGVSMAVIAIAWSLSKPFITAPILGMSKKERVDEAIQATEFKLSAEEVKSIDDFTNTQSRPRRPDLSTFFATLSEITPNPSETRTREHAVPVPGDVSAAFRSLAEAFDFMRREHDIGSGGDTGEHQHPDAALIDQMIETLLQGADMPPREVEGVDEEFCDTLDRIPRASLNSSQSCPICSNPFLDDPYPLVVRLPCHATHLFDLECVRPWLRLRGTCPLDRTDFGKKQREKEAERRKEAEKRRAALEADDDEDWDGMALAMYISI</sequence>
<dbReference type="SUPFAM" id="SSF57850">
    <property type="entry name" value="RING/U-box"/>
    <property type="match status" value="1"/>
</dbReference>
<comment type="caution">
    <text evidence="6">The sequence shown here is derived from an EMBL/GenBank/DDBJ whole genome shotgun (WGS) entry which is preliminary data.</text>
</comment>